<organism evidence="2 3">
    <name type="scientific">Dreissena polymorpha</name>
    <name type="common">Zebra mussel</name>
    <name type="synonym">Mytilus polymorpha</name>
    <dbReference type="NCBI Taxonomy" id="45954"/>
    <lineage>
        <taxon>Eukaryota</taxon>
        <taxon>Metazoa</taxon>
        <taxon>Spiralia</taxon>
        <taxon>Lophotrochozoa</taxon>
        <taxon>Mollusca</taxon>
        <taxon>Bivalvia</taxon>
        <taxon>Autobranchia</taxon>
        <taxon>Heteroconchia</taxon>
        <taxon>Euheterodonta</taxon>
        <taxon>Imparidentia</taxon>
        <taxon>Neoheterodontei</taxon>
        <taxon>Myida</taxon>
        <taxon>Dreissenoidea</taxon>
        <taxon>Dreissenidae</taxon>
        <taxon>Dreissena</taxon>
    </lineage>
</organism>
<evidence type="ECO:0000313" key="3">
    <source>
        <dbReference type="Proteomes" id="UP000828390"/>
    </source>
</evidence>
<comment type="caution">
    <text evidence="2">The sequence shown here is derived from an EMBL/GenBank/DDBJ whole genome shotgun (WGS) entry which is preliminary data.</text>
</comment>
<evidence type="ECO:0000313" key="2">
    <source>
        <dbReference type="EMBL" id="KAH3885450.1"/>
    </source>
</evidence>
<reference evidence="2" key="1">
    <citation type="journal article" date="2019" name="bioRxiv">
        <title>The Genome of the Zebra Mussel, Dreissena polymorpha: A Resource for Invasive Species Research.</title>
        <authorList>
            <person name="McCartney M.A."/>
            <person name="Auch B."/>
            <person name="Kono T."/>
            <person name="Mallez S."/>
            <person name="Zhang Y."/>
            <person name="Obille A."/>
            <person name="Becker A."/>
            <person name="Abrahante J.E."/>
            <person name="Garbe J."/>
            <person name="Badalamenti J.P."/>
            <person name="Herman A."/>
            <person name="Mangelson H."/>
            <person name="Liachko I."/>
            <person name="Sullivan S."/>
            <person name="Sone E.D."/>
            <person name="Koren S."/>
            <person name="Silverstein K.A.T."/>
            <person name="Beckman K.B."/>
            <person name="Gohl D.M."/>
        </authorList>
    </citation>
    <scope>NUCLEOTIDE SEQUENCE</scope>
    <source>
        <strain evidence="2">Duluth1</strain>
        <tissue evidence="2">Whole animal</tissue>
    </source>
</reference>
<reference evidence="2" key="2">
    <citation type="submission" date="2020-11" db="EMBL/GenBank/DDBJ databases">
        <authorList>
            <person name="McCartney M.A."/>
            <person name="Auch B."/>
            <person name="Kono T."/>
            <person name="Mallez S."/>
            <person name="Becker A."/>
            <person name="Gohl D.M."/>
            <person name="Silverstein K.A.T."/>
            <person name="Koren S."/>
            <person name="Bechman K.B."/>
            <person name="Herman A."/>
            <person name="Abrahante J.E."/>
            <person name="Garbe J."/>
        </authorList>
    </citation>
    <scope>NUCLEOTIDE SEQUENCE</scope>
    <source>
        <strain evidence="2">Duluth1</strain>
        <tissue evidence="2">Whole animal</tissue>
    </source>
</reference>
<keyword evidence="1" id="KW-0732">Signal</keyword>
<gene>
    <name evidence="2" type="ORF">DPMN_009444</name>
</gene>
<feature type="chain" id="PRO_5039062324" evidence="1">
    <location>
        <begin position="19"/>
        <end position="56"/>
    </location>
</feature>
<name>A0A9D4S026_DREPO</name>
<evidence type="ECO:0000256" key="1">
    <source>
        <dbReference type="SAM" id="SignalP"/>
    </source>
</evidence>
<sequence>MACLLAFIALHLDMLVTARTAPSQSYHNPAERVMSTLNLGLQNVALDRESMRLGCR</sequence>
<feature type="signal peptide" evidence="1">
    <location>
        <begin position="1"/>
        <end position="18"/>
    </location>
</feature>
<protein>
    <submittedName>
        <fullName evidence="2">Uncharacterized protein</fullName>
    </submittedName>
</protein>
<accession>A0A9D4S026</accession>
<dbReference type="AlphaFoldDB" id="A0A9D4S026"/>
<proteinExistence type="predicted"/>
<dbReference type="Proteomes" id="UP000828390">
    <property type="component" value="Unassembled WGS sequence"/>
</dbReference>
<keyword evidence="3" id="KW-1185">Reference proteome</keyword>
<dbReference type="EMBL" id="JAIWYP010000001">
    <property type="protein sequence ID" value="KAH3885450.1"/>
    <property type="molecule type" value="Genomic_DNA"/>
</dbReference>